<organism evidence="1 2">
    <name type="scientific">Aerophobetes bacterium</name>
    <dbReference type="NCBI Taxonomy" id="2030807"/>
    <lineage>
        <taxon>Bacteria</taxon>
        <taxon>Candidatus Aerophobota</taxon>
    </lineage>
</organism>
<feature type="non-terminal residue" evidence="1">
    <location>
        <position position="1"/>
    </location>
</feature>
<proteinExistence type="predicted"/>
<dbReference type="Proteomes" id="UP000279422">
    <property type="component" value="Unassembled WGS sequence"/>
</dbReference>
<dbReference type="EMBL" id="QMPZ01000139">
    <property type="protein sequence ID" value="RLE07796.1"/>
    <property type="molecule type" value="Genomic_DNA"/>
</dbReference>
<protein>
    <submittedName>
        <fullName evidence="1">Uncharacterized protein</fullName>
    </submittedName>
</protein>
<gene>
    <name evidence="1" type="ORF">DRJ00_07475</name>
</gene>
<name>A0A497E2L5_UNCAE</name>
<reference evidence="1 2" key="1">
    <citation type="submission" date="2018-06" db="EMBL/GenBank/DDBJ databases">
        <title>Extensive metabolic versatility and redundancy in microbially diverse, dynamic hydrothermal sediments.</title>
        <authorList>
            <person name="Dombrowski N."/>
            <person name="Teske A."/>
            <person name="Baker B.J."/>
        </authorList>
    </citation>
    <scope>NUCLEOTIDE SEQUENCE [LARGE SCALE GENOMIC DNA]</scope>
    <source>
        <strain evidence="1">B47_G16</strain>
    </source>
</reference>
<evidence type="ECO:0000313" key="2">
    <source>
        <dbReference type="Proteomes" id="UP000279422"/>
    </source>
</evidence>
<accession>A0A497E2L5</accession>
<comment type="caution">
    <text evidence="1">The sequence shown here is derived from an EMBL/GenBank/DDBJ whole genome shotgun (WGS) entry which is preliminary data.</text>
</comment>
<sequence>KHKAAETIVNTGRAPKDWTSKFERKIKLTKEAGGSPSRIMAIKEKARGTLLKKIDQLTEYFKASTLVQDEETRQILLNELRKARRRWEEEDWEEIIAS</sequence>
<dbReference type="AlphaFoldDB" id="A0A497E2L5"/>
<evidence type="ECO:0000313" key="1">
    <source>
        <dbReference type="EMBL" id="RLE07796.1"/>
    </source>
</evidence>